<organism evidence="1 2">
    <name type="scientific">Roridomyces roridus</name>
    <dbReference type="NCBI Taxonomy" id="1738132"/>
    <lineage>
        <taxon>Eukaryota</taxon>
        <taxon>Fungi</taxon>
        <taxon>Dikarya</taxon>
        <taxon>Basidiomycota</taxon>
        <taxon>Agaricomycotina</taxon>
        <taxon>Agaricomycetes</taxon>
        <taxon>Agaricomycetidae</taxon>
        <taxon>Agaricales</taxon>
        <taxon>Marasmiineae</taxon>
        <taxon>Mycenaceae</taxon>
        <taxon>Roridomyces</taxon>
    </lineage>
</organism>
<keyword evidence="2" id="KW-1185">Reference proteome</keyword>
<dbReference type="Proteomes" id="UP001221142">
    <property type="component" value="Unassembled WGS sequence"/>
</dbReference>
<sequence length="177" mass="20329">MPIVSMQEIFQSFGIPPDQARSMAAHNAAANGIVVGGYYPNAQEEDDGDDDEVDILDMAEEARQKGDLKLCENTLLMAYIESMNQPDLIVVKLRCLVRLGDLYHQKEEWKTGVEKYEAAYKVWDEQQWLADADRKIHPVSFLAKWAECHERLGNADEAAKQRAKAERFEKQYASYWR</sequence>
<protein>
    <submittedName>
        <fullName evidence="1">Uncharacterized protein</fullName>
    </submittedName>
</protein>
<reference evidence="1" key="1">
    <citation type="submission" date="2023-03" db="EMBL/GenBank/DDBJ databases">
        <title>Massive genome expansion in bonnet fungi (Mycena s.s.) driven by repeated elements and novel gene families across ecological guilds.</title>
        <authorList>
            <consortium name="Lawrence Berkeley National Laboratory"/>
            <person name="Harder C.B."/>
            <person name="Miyauchi S."/>
            <person name="Viragh M."/>
            <person name="Kuo A."/>
            <person name="Thoen E."/>
            <person name="Andreopoulos B."/>
            <person name="Lu D."/>
            <person name="Skrede I."/>
            <person name="Drula E."/>
            <person name="Henrissat B."/>
            <person name="Morin E."/>
            <person name="Kohler A."/>
            <person name="Barry K."/>
            <person name="LaButti K."/>
            <person name="Morin E."/>
            <person name="Salamov A."/>
            <person name="Lipzen A."/>
            <person name="Mereny Z."/>
            <person name="Hegedus B."/>
            <person name="Baldrian P."/>
            <person name="Stursova M."/>
            <person name="Weitz H."/>
            <person name="Taylor A."/>
            <person name="Grigoriev I.V."/>
            <person name="Nagy L.G."/>
            <person name="Martin F."/>
            <person name="Kauserud H."/>
        </authorList>
    </citation>
    <scope>NUCLEOTIDE SEQUENCE</scope>
    <source>
        <strain evidence="1">9284</strain>
    </source>
</reference>
<evidence type="ECO:0000313" key="1">
    <source>
        <dbReference type="EMBL" id="KAJ7650850.1"/>
    </source>
</evidence>
<gene>
    <name evidence="1" type="ORF">FB45DRAFT_1050720</name>
</gene>
<dbReference type="SUPFAM" id="SSF48452">
    <property type="entry name" value="TPR-like"/>
    <property type="match status" value="1"/>
</dbReference>
<name>A0AAD7G1M2_9AGAR</name>
<dbReference type="EMBL" id="JARKIF010000001">
    <property type="protein sequence ID" value="KAJ7650850.1"/>
    <property type="molecule type" value="Genomic_DNA"/>
</dbReference>
<comment type="caution">
    <text evidence="1">The sequence shown here is derived from an EMBL/GenBank/DDBJ whole genome shotgun (WGS) entry which is preliminary data.</text>
</comment>
<proteinExistence type="predicted"/>
<evidence type="ECO:0000313" key="2">
    <source>
        <dbReference type="Proteomes" id="UP001221142"/>
    </source>
</evidence>
<dbReference type="AlphaFoldDB" id="A0AAD7G1M2"/>
<dbReference type="InterPro" id="IPR011990">
    <property type="entry name" value="TPR-like_helical_dom_sf"/>
</dbReference>
<accession>A0AAD7G1M2</accession>
<dbReference type="Gene3D" id="1.25.40.10">
    <property type="entry name" value="Tetratricopeptide repeat domain"/>
    <property type="match status" value="1"/>
</dbReference>